<protein>
    <recommendedName>
        <fullName evidence="3">Anaphase-promoting complex subunit 4 WD40 domain-containing protein</fullName>
    </recommendedName>
</protein>
<dbReference type="Gene3D" id="2.130.10.10">
    <property type="entry name" value="YVTN repeat-like/Quinoprotein amine dehydrogenase"/>
    <property type="match status" value="1"/>
</dbReference>
<reference evidence="1 2" key="1">
    <citation type="journal article" date="2010" name="Plant Cell">
        <title>The Chlorella variabilis NC64A genome reveals adaptation to photosymbiosis, coevolution with viruses, and cryptic sex.</title>
        <authorList>
            <person name="Blanc G."/>
            <person name="Duncan G."/>
            <person name="Agarkova I."/>
            <person name="Borodovsky M."/>
            <person name="Gurnon J."/>
            <person name="Kuo A."/>
            <person name="Lindquist E."/>
            <person name="Lucas S."/>
            <person name="Pangilinan J."/>
            <person name="Polle J."/>
            <person name="Salamov A."/>
            <person name="Terry A."/>
            <person name="Yamada T."/>
            <person name="Dunigan D.D."/>
            <person name="Grigoriev I.V."/>
            <person name="Claverie J.M."/>
            <person name="Van Etten J.L."/>
        </authorList>
    </citation>
    <scope>NUCLEOTIDE SEQUENCE [LARGE SCALE GENOMIC DNA]</scope>
    <source>
        <strain evidence="1 2">NC64A</strain>
    </source>
</reference>
<dbReference type="PANTHER" id="PTHR14920:SF0">
    <property type="entry name" value="WD REPEAT DOMAIN 19"/>
    <property type="match status" value="1"/>
</dbReference>
<dbReference type="GeneID" id="17351148"/>
<dbReference type="GO" id="GO:0030991">
    <property type="term" value="C:intraciliary transport particle A"/>
    <property type="evidence" value="ECO:0007669"/>
    <property type="project" value="TreeGrafter"/>
</dbReference>
<accession>E1ZR07</accession>
<dbReference type="SUPFAM" id="SSF50978">
    <property type="entry name" value="WD40 repeat-like"/>
    <property type="match status" value="1"/>
</dbReference>
<name>E1ZR07_CHLVA</name>
<dbReference type="EMBL" id="GL433861">
    <property type="protein sequence ID" value="EFN51702.1"/>
    <property type="molecule type" value="Genomic_DNA"/>
</dbReference>
<sequence length="189" mass="19699">MVRNARARPETPRPTRAFASDLLGPEGAALFSWSPTGDLLAAAGFRKKKVVLFDRSGEAVASLTVPDPEFLYDESQETPVLALSWHPWASPLAILPRGQPFAMPAEVQAMAWSPASVQLALGTAKGGGIIWDVASRAATPLQLGRSVKAVCCMAWSAAAAPGGLLALGCKGGQLVLCRAADGCVVKTAF</sequence>
<keyword evidence="2" id="KW-1185">Reference proteome</keyword>
<dbReference type="GO" id="GO:0035721">
    <property type="term" value="P:intraciliary retrograde transport"/>
    <property type="evidence" value="ECO:0007669"/>
    <property type="project" value="InterPro"/>
</dbReference>
<evidence type="ECO:0000313" key="2">
    <source>
        <dbReference type="Proteomes" id="UP000008141"/>
    </source>
</evidence>
<dbReference type="STRING" id="554065.E1ZR07"/>
<organism evidence="2">
    <name type="scientific">Chlorella variabilis</name>
    <name type="common">Green alga</name>
    <dbReference type="NCBI Taxonomy" id="554065"/>
    <lineage>
        <taxon>Eukaryota</taxon>
        <taxon>Viridiplantae</taxon>
        <taxon>Chlorophyta</taxon>
        <taxon>core chlorophytes</taxon>
        <taxon>Trebouxiophyceae</taxon>
        <taxon>Chlorellales</taxon>
        <taxon>Chlorellaceae</taxon>
        <taxon>Chlorella clade</taxon>
        <taxon>Chlorella</taxon>
    </lineage>
</organism>
<dbReference type="GO" id="GO:0060271">
    <property type="term" value="P:cilium assembly"/>
    <property type="evidence" value="ECO:0007669"/>
    <property type="project" value="TreeGrafter"/>
</dbReference>
<proteinExistence type="predicted"/>
<dbReference type="Proteomes" id="UP000008141">
    <property type="component" value="Unassembled WGS sequence"/>
</dbReference>
<dbReference type="KEGG" id="cvr:CHLNCDRAFT_139827"/>
<dbReference type="PANTHER" id="PTHR14920">
    <property type="entry name" value="OSMOTIC AVOIDANCE ABNORMAL PROTEIN 1/WD REPEAT MEMBRANE PROTEIN"/>
    <property type="match status" value="1"/>
</dbReference>
<dbReference type="AlphaFoldDB" id="E1ZR07"/>
<gene>
    <name evidence="1" type="ORF">CHLNCDRAFT_139827</name>
</gene>
<dbReference type="RefSeq" id="XP_005843804.1">
    <property type="nucleotide sequence ID" value="XM_005843742.1"/>
</dbReference>
<dbReference type="InterPro" id="IPR040379">
    <property type="entry name" value="WDR19/dyf-2"/>
</dbReference>
<evidence type="ECO:0000313" key="1">
    <source>
        <dbReference type="EMBL" id="EFN51702.1"/>
    </source>
</evidence>
<dbReference type="InterPro" id="IPR036322">
    <property type="entry name" value="WD40_repeat_dom_sf"/>
</dbReference>
<dbReference type="InterPro" id="IPR015943">
    <property type="entry name" value="WD40/YVTN_repeat-like_dom_sf"/>
</dbReference>
<dbReference type="GO" id="GO:0005929">
    <property type="term" value="C:cilium"/>
    <property type="evidence" value="ECO:0007669"/>
    <property type="project" value="TreeGrafter"/>
</dbReference>
<evidence type="ECO:0008006" key="3">
    <source>
        <dbReference type="Google" id="ProtNLM"/>
    </source>
</evidence>
<dbReference type="InParanoid" id="E1ZR07"/>